<dbReference type="PaxDb" id="665571-STHERM_c21460"/>
<evidence type="ECO:0000256" key="6">
    <source>
        <dbReference type="ARBA" id="ARBA00023125"/>
    </source>
</evidence>
<dbReference type="GO" id="GO:0106300">
    <property type="term" value="P:protein-DNA covalent cross-linking repair"/>
    <property type="evidence" value="ECO:0007669"/>
    <property type="project" value="InterPro"/>
</dbReference>
<evidence type="ECO:0000256" key="2">
    <source>
        <dbReference type="ARBA" id="ARBA00022670"/>
    </source>
</evidence>
<dbReference type="eggNOG" id="COG2135">
    <property type="taxonomic scope" value="Bacteria"/>
</dbReference>
<evidence type="ECO:0000313" key="10">
    <source>
        <dbReference type="Proteomes" id="UP000001296"/>
    </source>
</evidence>
<evidence type="ECO:0000256" key="7">
    <source>
        <dbReference type="ARBA" id="ARBA00023239"/>
    </source>
</evidence>
<dbReference type="InterPro" id="IPR003738">
    <property type="entry name" value="SRAP"/>
</dbReference>
<dbReference type="GO" id="GO:0008233">
    <property type="term" value="F:peptidase activity"/>
    <property type="evidence" value="ECO:0007669"/>
    <property type="project" value="UniProtKB-KW"/>
</dbReference>
<dbReference type="GO" id="GO:0006508">
    <property type="term" value="P:proteolysis"/>
    <property type="evidence" value="ECO:0007669"/>
    <property type="project" value="UniProtKB-KW"/>
</dbReference>
<dbReference type="Pfam" id="PF02586">
    <property type="entry name" value="SRAP"/>
    <property type="match status" value="1"/>
</dbReference>
<reference evidence="9 10" key="2">
    <citation type="journal article" date="2010" name="J. Bacteriol.">
        <title>Genome sequence of the polysaccharide-degrading, thermophilic anaerobe Spirochaeta thermophila DSM 6192.</title>
        <authorList>
            <person name="Angelov A."/>
            <person name="Liebl S."/>
            <person name="Ballschmiter M."/>
            <person name="Bomeke M."/>
            <person name="Lehmann R."/>
            <person name="Liesegang H."/>
            <person name="Daniel R."/>
            <person name="Liebl W."/>
        </authorList>
    </citation>
    <scope>NUCLEOTIDE SEQUENCE [LARGE SCALE GENOMIC DNA]</scope>
    <source>
        <strain evidence="10">ATCC 49972 / DSM 6192 / RI 19.B1</strain>
    </source>
</reference>
<dbReference type="PANTHER" id="PTHR13604:SF0">
    <property type="entry name" value="ABASIC SITE PROCESSING PROTEIN HMCES"/>
    <property type="match status" value="1"/>
</dbReference>
<dbReference type="AlphaFoldDB" id="E0RR98"/>
<evidence type="ECO:0000313" key="9">
    <source>
        <dbReference type="EMBL" id="ADN03075.1"/>
    </source>
</evidence>
<dbReference type="GO" id="GO:0003697">
    <property type="term" value="F:single-stranded DNA binding"/>
    <property type="evidence" value="ECO:0007669"/>
    <property type="project" value="InterPro"/>
</dbReference>
<keyword evidence="5" id="KW-0190">Covalent protein-DNA linkage</keyword>
<keyword evidence="2 8" id="KW-0645">Protease</keyword>
<dbReference type="HOGENOM" id="CLU_1234383_0_0_12"/>
<evidence type="ECO:0000256" key="1">
    <source>
        <dbReference type="ARBA" id="ARBA00008136"/>
    </source>
</evidence>
<dbReference type="KEGG" id="sta:STHERM_c21460"/>
<dbReference type="InterPro" id="IPR036590">
    <property type="entry name" value="SRAP-like"/>
</dbReference>
<dbReference type="Gene3D" id="3.90.1680.10">
    <property type="entry name" value="SOS response associated peptidase-like"/>
    <property type="match status" value="1"/>
</dbReference>
<organism evidence="9 10">
    <name type="scientific">Winmispira thermophila (strain ATCC 49972 / DSM 6192 / RI 19.B1)</name>
    <name type="common">Spirochaeta thermophila</name>
    <dbReference type="NCBI Taxonomy" id="665571"/>
    <lineage>
        <taxon>Bacteria</taxon>
        <taxon>Pseudomonadati</taxon>
        <taxon>Spirochaetota</taxon>
        <taxon>Spirochaetia</taxon>
        <taxon>Winmispirales</taxon>
        <taxon>Winmispiraceae</taxon>
        <taxon>Winmispira</taxon>
    </lineage>
</organism>
<dbReference type="EMBL" id="CP001698">
    <property type="protein sequence ID" value="ADN03075.1"/>
    <property type="molecule type" value="Genomic_DNA"/>
</dbReference>
<accession>E0RR98</accession>
<comment type="similarity">
    <text evidence="1 8">Belongs to the SOS response-associated peptidase family.</text>
</comment>
<evidence type="ECO:0000256" key="5">
    <source>
        <dbReference type="ARBA" id="ARBA00023124"/>
    </source>
</evidence>
<evidence type="ECO:0000256" key="3">
    <source>
        <dbReference type="ARBA" id="ARBA00022763"/>
    </source>
</evidence>
<reference key="1">
    <citation type="submission" date="2009-08" db="EMBL/GenBank/DDBJ databases">
        <title>The genome sequence of Spirochaeta thermophila DSM6192.</title>
        <authorList>
            <person name="Angelov A."/>
            <person name="Mientus M."/>
            <person name="Wittenberg S."/>
            <person name="Lehmann R."/>
            <person name="Liesegang H."/>
            <person name="Daniel R."/>
            <person name="Liebl W."/>
        </authorList>
    </citation>
    <scope>NUCLEOTIDE SEQUENCE</scope>
    <source>
        <strain>DSM 6192</strain>
    </source>
</reference>
<evidence type="ECO:0000256" key="4">
    <source>
        <dbReference type="ARBA" id="ARBA00022801"/>
    </source>
</evidence>
<gene>
    <name evidence="9" type="ordered locus">STHERM_c21460</name>
</gene>
<dbReference type="EC" id="3.4.-.-" evidence="8"/>
<keyword evidence="4 8" id="KW-0378">Hydrolase</keyword>
<dbReference type="PANTHER" id="PTHR13604">
    <property type="entry name" value="DC12-RELATED"/>
    <property type="match status" value="1"/>
</dbReference>
<keyword evidence="7" id="KW-0456">Lyase</keyword>
<proteinExistence type="inferred from homology"/>
<keyword evidence="3" id="KW-0227">DNA damage</keyword>
<dbReference type="Proteomes" id="UP000001296">
    <property type="component" value="Chromosome"/>
</dbReference>
<sequence length="224" mass="25380">MERDAVEEALGTSLPEGFPSGFSHVCAYTRPKVGVLFHRRRSVLPGVARWGLVILQGAGRETVVPNARWETLSERPLFRRLLERGERCVLVVDGFYETLRRYGVVYPLYCRKRAGGLFFLAGLLDVGEGRGKASRCVVLTRSPRRGERGLFPWPRVPCILEQGELGSWIMEGRLTSEGPFLDEYEVYPVRDHILKDPSYRGADATTPFRYSGLESPDLFDEKRS</sequence>
<dbReference type="GO" id="GO:0016829">
    <property type="term" value="F:lyase activity"/>
    <property type="evidence" value="ECO:0007669"/>
    <property type="project" value="UniProtKB-KW"/>
</dbReference>
<evidence type="ECO:0000256" key="8">
    <source>
        <dbReference type="RuleBase" id="RU364100"/>
    </source>
</evidence>
<protein>
    <recommendedName>
        <fullName evidence="8">Abasic site processing protein</fullName>
        <ecNumber evidence="8">3.4.-.-</ecNumber>
    </recommendedName>
</protein>
<name>E0RR98_WINT6</name>
<keyword evidence="6" id="KW-0238">DNA-binding</keyword>
<dbReference type="SUPFAM" id="SSF143081">
    <property type="entry name" value="BB1717-like"/>
    <property type="match status" value="1"/>
</dbReference>